<dbReference type="InterPro" id="IPR001387">
    <property type="entry name" value="Cro/C1-type_HTH"/>
</dbReference>
<dbReference type="PANTHER" id="PTHR46797:SF23">
    <property type="entry name" value="HTH-TYPE TRANSCRIPTIONAL REGULATOR SUTR"/>
    <property type="match status" value="1"/>
</dbReference>
<dbReference type="InterPro" id="IPR010982">
    <property type="entry name" value="Lambda_DNA-bd_dom_sf"/>
</dbReference>
<dbReference type="PROSITE" id="PS50943">
    <property type="entry name" value="HTH_CROC1"/>
    <property type="match status" value="1"/>
</dbReference>
<keyword evidence="3" id="KW-0804">Transcription</keyword>
<dbReference type="Pfam" id="PF01381">
    <property type="entry name" value="HTH_3"/>
    <property type="match status" value="1"/>
</dbReference>
<dbReference type="GO" id="GO:0003677">
    <property type="term" value="F:DNA binding"/>
    <property type="evidence" value="ECO:0007669"/>
    <property type="project" value="UniProtKB-KW"/>
</dbReference>
<evidence type="ECO:0000256" key="1">
    <source>
        <dbReference type="ARBA" id="ARBA00023015"/>
    </source>
</evidence>
<gene>
    <name evidence="5" type="primary">munIC</name>
    <name evidence="5" type="ORF">PL8927_690162</name>
</gene>
<keyword evidence="6" id="KW-1185">Reference proteome</keyword>
<dbReference type="Proteomes" id="UP000184550">
    <property type="component" value="Unassembled WGS sequence"/>
</dbReference>
<dbReference type="RefSeq" id="WP_083623194.1">
    <property type="nucleotide sequence ID" value="NZ_LR734875.1"/>
</dbReference>
<protein>
    <submittedName>
        <fullName evidence="5">Regulatory protein munI</fullName>
    </submittedName>
</protein>
<accession>A0A7Z9DZL8</accession>
<dbReference type="GO" id="GO:0003700">
    <property type="term" value="F:DNA-binding transcription factor activity"/>
    <property type="evidence" value="ECO:0007669"/>
    <property type="project" value="TreeGrafter"/>
</dbReference>
<dbReference type="SMART" id="SM00530">
    <property type="entry name" value="HTH_XRE"/>
    <property type="match status" value="1"/>
</dbReference>
<dbReference type="InterPro" id="IPR050807">
    <property type="entry name" value="TransReg_Diox_bact_type"/>
</dbReference>
<dbReference type="GO" id="GO:0005829">
    <property type="term" value="C:cytosol"/>
    <property type="evidence" value="ECO:0007669"/>
    <property type="project" value="TreeGrafter"/>
</dbReference>
<reference evidence="5" key="1">
    <citation type="submission" date="2019-10" db="EMBL/GenBank/DDBJ databases">
        <authorList>
            <consortium name="Genoscope - CEA"/>
            <person name="William W."/>
        </authorList>
    </citation>
    <scope>NUCLEOTIDE SEQUENCE [LARGE SCALE GENOMIC DNA]</scope>
    <source>
        <strain evidence="5">BBR_PRJEB10992</strain>
    </source>
</reference>
<keyword evidence="2" id="KW-0238">DNA-binding</keyword>
<dbReference type="AlphaFoldDB" id="A0A7Z9DZL8"/>
<evidence type="ECO:0000313" key="5">
    <source>
        <dbReference type="EMBL" id="VXD20435.1"/>
    </source>
</evidence>
<dbReference type="Gene3D" id="1.10.260.40">
    <property type="entry name" value="lambda repressor-like DNA-binding domains"/>
    <property type="match status" value="1"/>
</dbReference>
<dbReference type="EMBL" id="CZCU02000145">
    <property type="protein sequence ID" value="VXD20435.1"/>
    <property type="molecule type" value="Genomic_DNA"/>
</dbReference>
<organism evidence="5 6">
    <name type="scientific">Planktothrix serta PCC 8927</name>
    <dbReference type="NCBI Taxonomy" id="671068"/>
    <lineage>
        <taxon>Bacteria</taxon>
        <taxon>Bacillati</taxon>
        <taxon>Cyanobacteriota</taxon>
        <taxon>Cyanophyceae</taxon>
        <taxon>Oscillatoriophycideae</taxon>
        <taxon>Oscillatoriales</taxon>
        <taxon>Microcoleaceae</taxon>
        <taxon>Planktothrix</taxon>
    </lineage>
</organism>
<dbReference type="PANTHER" id="PTHR46797">
    <property type="entry name" value="HTH-TYPE TRANSCRIPTIONAL REGULATOR"/>
    <property type="match status" value="1"/>
</dbReference>
<proteinExistence type="predicted"/>
<keyword evidence="1" id="KW-0805">Transcription regulation</keyword>
<name>A0A7Z9DZL8_9CYAN</name>
<evidence type="ECO:0000259" key="4">
    <source>
        <dbReference type="PROSITE" id="PS50943"/>
    </source>
</evidence>
<evidence type="ECO:0000313" key="6">
    <source>
        <dbReference type="Proteomes" id="UP000184550"/>
    </source>
</evidence>
<sequence>MKKKHPWLVDIGKNIRAIRESKGLSQEELAELVEIDRTYIGGIERGERNVASLNLIRIAIALNTEVGNLFPRLDMLPLISRY</sequence>
<dbReference type="CDD" id="cd00093">
    <property type="entry name" value="HTH_XRE"/>
    <property type="match status" value="1"/>
</dbReference>
<dbReference type="OrthoDB" id="9814553at2"/>
<dbReference type="SUPFAM" id="SSF47413">
    <property type="entry name" value="lambda repressor-like DNA-binding domains"/>
    <property type="match status" value="1"/>
</dbReference>
<feature type="domain" description="HTH cro/C1-type" evidence="4">
    <location>
        <begin position="15"/>
        <end position="69"/>
    </location>
</feature>
<evidence type="ECO:0000256" key="2">
    <source>
        <dbReference type="ARBA" id="ARBA00023125"/>
    </source>
</evidence>
<comment type="caution">
    <text evidence="5">The sequence shown here is derived from an EMBL/GenBank/DDBJ whole genome shotgun (WGS) entry which is preliminary data.</text>
</comment>
<evidence type="ECO:0000256" key="3">
    <source>
        <dbReference type="ARBA" id="ARBA00023163"/>
    </source>
</evidence>